<dbReference type="AlphaFoldDB" id="G9EKG0"/>
<dbReference type="eggNOG" id="ENOG5032UIN">
    <property type="taxonomic scope" value="Bacteria"/>
</dbReference>
<dbReference type="OrthoDB" id="8545738at2"/>
<accession>G9EKG0</accession>
<dbReference type="InParanoid" id="G9EKG0"/>
<evidence type="ECO:0000313" key="2">
    <source>
        <dbReference type="Proteomes" id="UP000002770"/>
    </source>
</evidence>
<gene>
    <name evidence="1" type="ORF">LDG_5692</name>
</gene>
<dbReference type="Proteomes" id="UP000002770">
    <property type="component" value="Unassembled WGS sequence"/>
</dbReference>
<name>G9EKG0_9GAMM</name>
<keyword evidence="2" id="KW-1185">Reference proteome</keyword>
<dbReference type="STRING" id="658187.LDG_5692"/>
<dbReference type="EMBL" id="JH413801">
    <property type="protein sequence ID" value="EHL32311.1"/>
    <property type="molecule type" value="Genomic_DNA"/>
</dbReference>
<sequence length="218" mass="24079">MARKTKEQVMLDQAEKNKIEEKKKAATTELYLHCRGHATLALSKLHGNGFDGVAAFDRLSRSVDRVLNNDTNEIEAMLMTQAKSLEYVFYDALSKLPNSSIEHAEVFANIALRSQNGCRKTLMALAELKHPRRTTTFIKQQNNHAFNQQVNNGVNSEGHSIENNNKAPNELNAKVSYEAKKMDIGTTFETGAANTPAEAMGVLDGAQDHGGQGYISKK</sequence>
<protein>
    <submittedName>
        <fullName evidence="1">Uncharacterized protein</fullName>
    </submittedName>
</protein>
<organism evidence="1 2">
    <name type="scientific">Legionella drancourtii LLAP12</name>
    <dbReference type="NCBI Taxonomy" id="658187"/>
    <lineage>
        <taxon>Bacteria</taxon>
        <taxon>Pseudomonadati</taxon>
        <taxon>Pseudomonadota</taxon>
        <taxon>Gammaproteobacteria</taxon>
        <taxon>Legionellales</taxon>
        <taxon>Legionellaceae</taxon>
        <taxon>Legionella</taxon>
    </lineage>
</organism>
<dbReference type="RefSeq" id="WP_006869657.1">
    <property type="nucleotide sequence ID" value="NZ_JH413801.1"/>
</dbReference>
<dbReference type="HOGENOM" id="CLU_1265637_0_0_6"/>
<evidence type="ECO:0000313" key="1">
    <source>
        <dbReference type="EMBL" id="EHL32311.1"/>
    </source>
</evidence>
<reference evidence="1 2" key="1">
    <citation type="journal article" date="2011" name="BMC Genomics">
        <title>Insight into cross-talk between intra-amoebal pathogens.</title>
        <authorList>
            <person name="Gimenez G."/>
            <person name="Bertelli C."/>
            <person name="Moliner C."/>
            <person name="Robert C."/>
            <person name="Raoult D."/>
            <person name="Fournier P.E."/>
            <person name="Greub G."/>
        </authorList>
    </citation>
    <scope>NUCLEOTIDE SEQUENCE [LARGE SCALE GENOMIC DNA]</scope>
    <source>
        <strain evidence="1 2">LLAP12</strain>
    </source>
</reference>
<proteinExistence type="predicted"/>